<evidence type="ECO:0000313" key="1">
    <source>
        <dbReference type="EMBL" id="RLM85372.1"/>
    </source>
</evidence>
<accession>A0A3L6QNC0</accession>
<dbReference type="InterPro" id="IPR013181">
    <property type="entry name" value="DUF1719"/>
</dbReference>
<dbReference type="PANTHER" id="PTHR33377">
    <property type="entry name" value="OS10G0134700 PROTEIN-RELATED"/>
    <property type="match status" value="1"/>
</dbReference>
<gene>
    <name evidence="1" type="ORF">C2845_PM04G20490</name>
</gene>
<dbReference type="SMART" id="SM01157">
    <property type="entry name" value="DUF1719"/>
    <property type="match status" value="1"/>
</dbReference>
<sequence>MLGSPVVQEAISRVSSFISSKREEEASREHNIERLEMASTELELAIERSGKLPITDVSLLRRRKILKRALEECSDILHRCKQRALQDQETEQGRTFMLAAECAIGELTLLPDLHDISHSYGAPWLGIQDSYTRLTRICRPDPTCCGSNGHESCPDNTVSSELSSKTGEQVISVNFQYYTSAQEHNFQSSIDEQGRNALIDWSPPLKVTAGYVPHGMWEDLARNYELEVDERRDENIEQVIEMVRWKTMDRLIRQPGLPYMTLWQYAHGFAVFQVRNALKPYRPHHDEDRGHDLERCKRRRRAAAAAGPATGGVGTTAVAAIDVLGEVKWPACVGVGASVSSSTVRRVAAQSPPPVAVPPPWLVRGRSGGDGEAMPRCLAEATSVYRAAPR</sequence>
<keyword evidence="2" id="KW-1185">Reference proteome</keyword>
<dbReference type="PANTHER" id="PTHR33377:SF4">
    <property type="entry name" value="OS07G0285800 PROTEIN"/>
    <property type="match status" value="1"/>
</dbReference>
<protein>
    <submittedName>
        <fullName evidence="1">Uncharacterized protein</fullName>
    </submittedName>
</protein>
<evidence type="ECO:0000313" key="2">
    <source>
        <dbReference type="Proteomes" id="UP000275267"/>
    </source>
</evidence>
<dbReference type="Proteomes" id="UP000275267">
    <property type="component" value="Unassembled WGS sequence"/>
</dbReference>
<dbReference type="OrthoDB" id="660887at2759"/>
<dbReference type="EMBL" id="PQIB02000011">
    <property type="protein sequence ID" value="RLM85372.1"/>
    <property type="molecule type" value="Genomic_DNA"/>
</dbReference>
<name>A0A3L6QNC0_PANMI</name>
<organism evidence="1 2">
    <name type="scientific">Panicum miliaceum</name>
    <name type="common">Proso millet</name>
    <name type="synonym">Broomcorn millet</name>
    <dbReference type="NCBI Taxonomy" id="4540"/>
    <lineage>
        <taxon>Eukaryota</taxon>
        <taxon>Viridiplantae</taxon>
        <taxon>Streptophyta</taxon>
        <taxon>Embryophyta</taxon>
        <taxon>Tracheophyta</taxon>
        <taxon>Spermatophyta</taxon>
        <taxon>Magnoliopsida</taxon>
        <taxon>Liliopsida</taxon>
        <taxon>Poales</taxon>
        <taxon>Poaceae</taxon>
        <taxon>PACMAD clade</taxon>
        <taxon>Panicoideae</taxon>
        <taxon>Panicodae</taxon>
        <taxon>Paniceae</taxon>
        <taxon>Panicinae</taxon>
        <taxon>Panicum</taxon>
        <taxon>Panicum sect. Panicum</taxon>
    </lineage>
</organism>
<comment type="caution">
    <text evidence="1">The sequence shown here is derived from an EMBL/GenBank/DDBJ whole genome shotgun (WGS) entry which is preliminary data.</text>
</comment>
<reference evidence="2" key="1">
    <citation type="journal article" date="2019" name="Nat. Commun.">
        <title>The genome of broomcorn millet.</title>
        <authorList>
            <person name="Zou C."/>
            <person name="Miki D."/>
            <person name="Li D."/>
            <person name="Tang Q."/>
            <person name="Xiao L."/>
            <person name="Rajput S."/>
            <person name="Deng P."/>
            <person name="Jia W."/>
            <person name="Huang R."/>
            <person name="Zhang M."/>
            <person name="Sun Y."/>
            <person name="Hu J."/>
            <person name="Fu X."/>
            <person name="Schnable P.S."/>
            <person name="Li F."/>
            <person name="Zhang H."/>
            <person name="Feng B."/>
            <person name="Zhu X."/>
            <person name="Liu R."/>
            <person name="Schnable J.C."/>
            <person name="Zhu J.-K."/>
            <person name="Zhang H."/>
        </authorList>
    </citation>
    <scope>NUCLEOTIDE SEQUENCE [LARGE SCALE GENOMIC DNA]</scope>
</reference>
<dbReference type="Pfam" id="PF08224">
    <property type="entry name" value="DUF1719"/>
    <property type="match status" value="1"/>
</dbReference>
<proteinExistence type="predicted"/>
<dbReference type="AlphaFoldDB" id="A0A3L6QNC0"/>